<evidence type="ECO:0000313" key="1">
    <source>
        <dbReference type="EMBL" id="NGZ89771.1"/>
    </source>
</evidence>
<comment type="caution">
    <text evidence="1">The sequence shown here is derived from an EMBL/GenBank/DDBJ whole genome shotgun (WGS) entry which is preliminary data.</text>
</comment>
<gene>
    <name evidence="1" type="ORF">G7034_05840</name>
</gene>
<reference evidence="1" key="1">
    <citation type="submission" date="2020-03" db="EMBL/GenBank/DDBJ databases">
        <title>Psychroflexus Maritimus sp. nov., isolate from marine sediment.</title>
        <authorList>
            <person name="Zhong Y.-L."/>
        </authorList>
    </citation>
    <scope>NUCLEOTIDE SEQUENCE</scope>
    <source>
        <strain evidence="1">C1</strain>
    </source>
</reference>
<organism evidence="1 2">
    <name type="scientific">Psychroflexus maritimus</name>
    <dbReference type="NCBI Taxonomy" id="2714865"/>
    <lineage>
        <taxon>Bacteria</taxon>
        <taxon>Pseudomonadati</taxon>
        <taxon>Bacteroidota</taxon>
        <taxon>Flavobacteriia</taxon>
        <taxon>Flavobacteriales</taxon>
        <taxon>Flavobacteriaceae</taxon>
        <taxon>Psychroflexus</taxon>
    </lineage>
</organism>
<dbReference type="PROSITE" id="PS51257">
    <property type="entry name" value="PROKAR_LIPOPROTEIN"/>
    <property type="match status" value="1"/>
</dbReference>
<sequence>MRKVTLLFMAFITLIACESDKKQTEATKKKPAEQEEIDAYEKEQLVDYYGEYSGELPCDDCEMIYFKIALDKKQYYLKYAKSSSSGDTYFEEGNYALKENVLIFYSEKNNWRFKLKDQGLLMLNFEGRELREGEMNQYYLNRIN</sequence>
<dbReference type="EMBL" id="JAANAS010000042">
    <property type="protein sequence ID" value="NGZ89771.1"/>
    <property type="molecule type" value="Genomic_DNA"/>
</dbReference>
<dbReference type="Pfam" id="PF04170">
    <property type="entry name" value="NlpE"/>
    <property type="match status" value="1"/>
</dbReference>
<dbReference type="RefSeq" id="WP_166400034.1">
    <property type="nucleotide sequence ID" value="NZ_JAANAS010000042.1"/>
</dbReference>
<dbReference type="Proteomes" id="UP000643701">
    <property type="component" value="Unassembled WGS sequence"/>
</dbReference>
<accession>A0A967ACV9</accession>
<protein>
    <submittedName>
        <fullName evidence="1">Copper resistance protein NlpE</fullName>
    </submittedName>
</protein>
<dbReference type="Gene3D" id="2.40.128.640">
    <property type="match status" value="1"/>
</dbReference>
<dbReference type="AlphaFoldDB" id="A0A967ACV9"/>
<evidence type="ECO:0000313" key="2">
    <source>
        <dbReference type="Proteomes" id="UP000643701"/>
    </source>
</evidence>
<dbReference type="InterPro" id="IPR007298">
    <property type="entry name" value="Cu-R_lipoprotein_NlpE"/>
</dbReference>
<keyword evidence="2" id="KW-1185">Reference proteome</keyword>
<name>A0A967ACV9_9FLAO</name>
<proteinExistence type="predicted"/>